<dbReference type="Pfam" id="PF00528">
    <property type="entry name" value="BPD_transp_1"/>
    <property type="match status" value="1"/>
</dbReference>
<dbReference type="PANTHER" id="PTHR42929">
    <property type="entry name" value="INNER MEMBRANE ABC TRANSPORTER PERMEASE PROTEIN YDCU-RELATED-RELATED"/>
    <property type="match status" value="1"/>
</dbReference>
<feature type="region of interest" description="Disordered" evidence="9">
    <location>
        <begin position="1"/>
        <end position="149"/>
    </location>
</feature>
<comment type="subcellular location">
    <subcellularLocation>
        <location evidence="1 8">Cell membrane</location>
        <topology evidence="1 8">Multi-pass membrane protein</topology>
    </subcellularLocation>
</comment>
<feature type="compositionally biased region" description="Basic and acidic residues" evidence="9">
    <location>
        <begin position="110"/>
        <end position="134"/>
    </location>
</feature>
<feature type="transmembrane region" description="Helical" evidence="8">
    <location>
        <begin position="425"/>
        <end position="450"/>
    </location>
</feature>
<reference evidence="11 12" key="1">
    <citation type="submission" date="2019-04" db="EMBL/GenBank/DDBJ databases">
        <title>Herbidospora sp. NEAU-GS14.nov., a novel actinomycete isolated from soil.</title>
        <authorList>
            <person name="Han L."/>
        </authorList>
    </citation>
    <scope>NUCLEOTIDE SEQUENCE [LARGE SCALE GENOMIC DNA]</scope>
    <source>
        <strain evidence="11 12">NEAU-GS14</strain>
    </source>
</reference>
<comment type="caution">
    <text evidence="11">The sequence shown here is derived from an EMBL/GenBank/DDBJ whole genome shotgun (WGS) entry which is preliminary data.</text>
</comment>
<keyword evidence="5 8" id="KW-0812">Transmembrane</keyword>
<keyword evidence="3 8" id="KW-0813">Transport</keyword>
<dbReference type="InterPro" id="IPR000515">
    <property type="entry name" value="MetI-like"/>
</dbReference>
<dbReference type="SUPFAM" id="SSF161098">
    <property type="entry name" value="MetI-like"/>
    <property type="match status" value="1"/>
</dbReference>
<dbReference type="Proteomes" id="UP000308705">
    <property type="component" value="Unassembled WGS sequence"/>
</dbReference>
<evidence type="ECO:0000256" key="7">
    <source>
        <dbReference type="ARBA" id="ARBA00023136"/>
    </source>
</evidence>
<gene>
    <name evidence="11" type="ORF">FDA94_34870</name>
</gene>
<comment type="similarity">
    <text evidence="2">Belongs to the binding-protein-dependent transport system permease family. CysTW subfamily.</text>
</comment>
<evidence type="ECO:0000256" key="4">
    <source>
        <dbReference type="ARBA" id="ARBA00022475"/>
    </source>
</evidence>
<feature type="compositionally biased region" description="Basic and acidic residues" evidence="9">
    <location>
        <begin position="7"/>
        <end position="17"/>
    </location>
</feature>
<evidence type="ECO:0000256" key="9">
    <source>
        <dbReference type="SAM" id="MobiDB-lite"/>
    </source>
</evidence>
<dbReference type="GO" id="GO:0055085">
    <property type="term" value="P:transmembrane transport"/>
    <property type="evidence" value="ECO:0007669"/>
    <property type="project" value="InterPro"/>
</dbReference>
<feature type="transmembrane region" description="Helical" evidence="8">
    <location>
        <begin position="227"/>
        <end position="257"/>
    </location>
</feature>
<protein>
    <submittedName>
        <fullName evidence="11">ABC transporter permease</fullName>
    </submittedName>
</protein>
<dbReference type="Gene3D" id="1.10.3720.10">
    <property type="entry name" value="MetI-like"/>
    <property type="match status" value="1"/>
</dbReference>
<feature type="transmembrane region" description="Helical" evidence="8">
    <location>
        <begin position="329"/>
        <end position="351"/>
    </location>
</feature>
<evidence type="ECO:0000256" key="6">
    <source>
        <dbReference type="ARBA" id="ARBA00022989"/>
    </source>
</evidence>
<keyword evidence="4" id="KW-1003">Cell membrane</keyword>
<keyword evidence="7 8" id="KW-0472">Membrane</keyword>
<organism evidence="11 12">
    <name type="scientific">Herbidospora galbida</name>
    <dbReference type="NCBI Taxonomy" id="2575442"/>
    <lineage>
        <taxon>Bacteria</taxon>
        <taxon>Bacillati</taxon>
        <taxon>Actinomycetota</taxon>
        <taxon>Actinomycetes</taxon>
        <taxon>Streptosporangiales</taxon>
        <taxon>Streptosporangiaceae</taxon>
        <taxon>Herbidospora</taxon>
    </lineage>
</organism>
<feature type="domain" description="ABC transmembrane type-1" evidence="10">
    <location>
        <begin position="295"/>
        <end position="505"/>
    </location>
</feature>
<dbReference type="CDD" id="cd06261">
    <property type="entry name" value="TM_PBP2"/>
    <property type="match status" value="1"/>
</dbReference>
<evidence type="ECO:0000259" key="10">
    <source>
        <dbReference type="PROSITE" id="PS50928"/>
    </source>
</evidence>
<dbReference type="EMBL" id="SZQA01000052">
    <property type="protein sequence ID" value="TKK80903.1"/>
    <property type="molecule type" value="Genomic_DNA"/>
</dbReference>
<keyword evidence="6 8" id="KW-1133">Transmembrane helix</keyword>
<feature type="compositionally biased region" description="Low complexity" evidence="9">
    <location>
        <begin position="97"/>
        <end position="107"/>
    </location>
</feature>
<feature type="transmembrane region" description="Helical" evidence="8">
    <location>
        <begin position="382"/>
        <end position="404"/>
    </location>
</feature>
<name>A0A4V5UZ16_9ACTN</name>
<dbReference type="OrthoDB" id="9810794at2"/>
<proteinExistence type="inferred from homology"/>
<evidence type="ECO:0000313" key="12">
    <source>
        <dbReference type="Proteomes" id="UP000308705"/>
    </source>
</evidence>
<evidence type="ECO:0000256" key="8">
    <source>
        <dbReference type="RuleBase" id="RU363032"/>
    </source>
</evidence>
<feature type="region of interest" description="Disordered" evidence="9">
    <location>
        <begin position="162"/>
        <end position="221"/>
    </location>
</feature>
<keyword evidence="12" id="KW-1185">Reference proteome</keyword>
<feature type="transmembrane region" description="Helical" evidence="8">
    <location>
        <begin position="298"/>
        <end position="317"/>
    </location>
</feature>
<accession>A0A4V5UZ16</accession>
<dbReference type="GO" id="GO:0005886">
    <property type="term" value="C:plasma membrane"/>
    <property type="evidence" value="ECO:0007669"/>
    <property type="project" value="UniProtKB-SubCell"/>
</dbReference>
<evidence type="ECO:0000256" key="5">
    <source>
        <dbReference type="ARBA" id="ARBA00022692"/>
    </source>
</evidence>
<feature type="transmembrane region" description="Helical" evidence="8">
    <location>
        <begin position="484"/>
        <end position="505"/>
    </location>
</feature>
<evidence type="ECO:0000256" key="2">
    <source>
        <dbReference type="ARBA" id="ARBA00007069"/>
    </source>
</evidence>
<evidence type="ECO:0000313" key="11">
    <source>
        <dbReference type="EMBL" id="TKK80903.1"/>
    </source>
</evidence>
<dbReference type="AlphaFoldDB" id="A0A4V5UZ16"/>
<dbReference type="InterPro" id="IPR035906">
    <property type="entry name" value="MetI-like_sf"/>
</dbReference>
<evidence type="ECO:0000256" key="1">
    <source>
        <dbReference type="ARBA" id="ARBA00004651"/>
    </source>
</evidence>
<dbReference type="PANTHER" id="PTHR42929:SF1">
    <property type="entry name" value="INNER MEMBRANE ABC TRANSPORTER PERMEASE PROTEIN YDCU-RELATED"/>
    <property type="match status" value="1"/>
</dbReference>
<feature type="compositionally biased region" description="Basic residues" evidence="9">
    <location>
        <begin position="59"/>
        <end position="70"/>
    </location>
</feature>
<sequence length="515" mass="55279">MALRAGAADEHQDRDRGLPAGGRGPGDGASLLVGRHDQRAVLSAQGGGRGRARLLVPVRRPRRGRHRLPRRTGLGDQAGSRPHAAEPSAGSGGGAGELLLHGLPAGPVGDHAREDGHRRVRDRGPEVGDRDTGRLRAQPADLPDLARGGGGLAGHVVAVQGRPVSGDGEASSDSPGAAESPQTDPPEPGTRPPGRLQVGEKRRRNVGAPADGPTSGRRRHRGPGGGLWALLAAPGTLWLSLLFAVPFYAVAAVAFGYTDPVFNAPVPEWDPRYWDFTAFTEILTRSITGDLRPVFLRTLLYVALALGLCVVIGYPVAYYVARHAGRHRALLLGLILAPWWVNYLTRMLAWLNLLQDDGYVNDLLLLTRIVDEPVRWLSGNPVTVVLALVYGYIPFFIVPLFSTLDRIDPLLLEAARDLGCSSRGAFWHVTLPLSRPGLLTASAITALPMFGDYYTNTLVSGSPTTTMIANQIEFYLLGGTRKELGASLVLLLSALLMVLMVYYLISSRRAEEEVS</sequence>
<evidence type="ECO:0000256" key="3">
    <source>
        <dbReference type="ARBA" id="ARBA00022448"/>
    </source>
</evidence>
<dbReference type="PROSITE" id="PS50928">
    <property type="entry name" value="ABC_TM1"/>
    <property type="match status" value="1"/>
</dbReference>